<feature type="repeat" description="TPR" evidence="4">
    <location>
        <begin position="141"/>
        <end position="174"/>
    </location>
</feature>
<accession>A0A3N4HTU5</accession>
<dbReference type="InterPro" id="IPR032374">
    <property type="entry name" value="SGTA_dimer"/>
</dbReference>
<feature type="region of interest" description="Disordered" evidence="5">
    <location>
        <begin position="114"/>
        <end position="141"/>
    </location>
</feature>
<dbReference type="InterPro" id="IPR019734">
    <property type="entry name" value="TPR_rpt"/>
</dbReference>
<gene>
    <name evidence="8" type="ORF">BJ508DRAFT_332131</name>
</gene>
<evidence type="ECO:0000256" key="6">
    <source>
        <dbReference type="SAM" id="Phobius"/>
    </source>
</evidence>
<dbReference type="AlphaFoldDB" id="A0A3N4HTU5"/>
<dbReference type="SMART" id="SM00028">
    <property type="entry name" value="TPR"/>
    <property type="match status" value="3"/>
</dbReference>
<dbReference type="OrthoDB" id="2335338at2759"/>
<feature type="compositionally biased region" description="Low complexity" evidence="5">
    <location>
        <begin position="115"/>
        <end position="125"/>
    </location>
</feature>
<dbReference type="PROSITE" id="PS50005">
    <property type="entry name" value="TPR"/>
    <property type="match status" value="1"/>
</dbReference>
<dbReference type="STRING" id="1160509.A0A3N4HTU5"/>
<dbReference type="Proteomes" id="UP000275078">
    <property type="component" value="Unassembled WGS sequence"/>
</dbReference>
<keyword evidence="6" id="KW-0472">Membrane</keyword>
<feature type="compositionally biased region" description="Basic and acidic residues" evidence="5">
    <location>
        <begin position="246"/>
        <end position="259"/>
    </location>
</feature>
<dbReference type="GO" id="GO:0006620">
    <property type="term" value="P:post-translational protein targeting to endoplasmic reticulum membrane"/>
    <property type="evidence" value="ECO:0007669"/>
    <property type="project" value="TreeGrafter"/>
</dbReference>
<evidence type="ECO:0000313" key="8">
    <source>
        <dbReference type="EMBL" id="RPA75411.1"/>
    </source>
</evidence>
<protein>
    <recommendedName>
        <fullName evidence="7">SGTA homodimerisation domain-containing protein</fullName>
    </recommendedName>
</protein>
<dbReference type="GO" id="GO:0060090">
    <property type="term" value="F:molecular adaptor activity"/>
    <property type="evidence" value="ECO:0007669"/>
    <property type="project" value="TreeGrafter"/>
</dbReference>
<dbReference type="InterPro" id="IPR047150">
    <property type="entry name" value="SGT"/>
</dbReference>
<dbReference type="Pfam" id="PF13414">
    <property type="entry name" value="TPR_11"/>
    <property type="match status" value="1"/>
</dbReference>
<sequence>MKKYERTGGHIHLGLTSLLAFYGLWIVTQLLADWTDESFETKKRLAVAICDFLGRSLKDGTIPADEAESIEVAQSCIAEAFKVDPTDPVQVQDALGNQNLVSIYSVFEKMKKTSKPAPGGAAKPAEASKPKGPTDEEKKKADALKAEGNTFMSAQAYDKAIEKYSEAIAIDPSNPIYLSNRAAAHSAMRNHQQAILDAQASVDADPTYSKGWSRLGLAKFALGDAKGAMVAYEKGIQAEGKGGSEQMRKGYETAKRRVEEEEALAGGSSARGAGGAPGAGAGGMPDLASLAGMFGGGGAGGAGGAGGMPDMGSLLSNPMFASMAQKLMSNPSLMNNPKIKDMMGNVGGGGGGMPDLGSLMSDPSIAELAKDLMGGGAGGAGGAGPSSK</sequence>
<evidence type="ECO:0000256" key="5">
    <source>
        <dbReference type="SAM" id="MobiDB-lite"/>
    </source>
</evidence>
<feature type="domain" description="SGTA homodimerisation" evidence="7">
    <location>
        <begin position="41"/>
        <end position="105"/>
    </location>
</feature>
<evidence type="ECO:0000256" key="1">
    <source>
        <dbReference type="ARBA" id="ARBA00008175"/>
    </source>
</evidence>
<keyword evidence="6" id="KW-1133">Transmembrane helix</keyword>
<evidence type="ECO:0000259" key="7">
    <source>
        <dbReference type="Pfam" id="PF16546"/>
    </source>
</evidence>
<keyword evidence="9" id="KW-1185">Reference proteome</keyword>
<proteinExistence type="inferred from homology"/>
<evidence type="ECO:0000256" key="3">
    <source>
        <dbReference type="ARBA" id="ARBA00022803"/>
    </source>
</evidence>
<reference evidence="8 9" key="1">
    <citation type="journal article" date="2018" name="Nat. Ecol. Evol.">
        <title>Pezizomycetes genomes reveal the molecular basis of ectomycorrhizal truffle lifestyle.</title>
        <authorList>
            <person name="Murat C."/>
            <person name="Payen T."/>
            <person name="Noel B."/>
            <person name="Kuo A."/>
            <person name="Morin E."/>
            <person name="Chen J."/>
            <person name="Kohler A."/>
            <person name="Krizsan K."/>
            <person name="Balestrini R."/>
            <person name="Da Silva C."/>
            <person name="Montanini B."/>
            <person name="Hainaut M."/>
            <person name="Levati E."/>
            <person name="Barry K.W."/>
            <person name="Belfiori B."/>
            <person name="Cichocki N."/>
            <person name="Clum A."/>
            <person name="Dockter R.B."/>
            <person name="Fauchery L."/>
            <person name="Guy J."/>
            <person name="Iotti M."/>
            <person name="Le Tacon F."/>
            <person name="Lindquist E.A."/>
            <person name="Lipzen A."/>
            <person name="Malagnac F."/>
            <person name="Mello A."/>
            <person name="Molinier V."/>
            <person name="Miyauchi S."/>
            <person name="Poulain J."/>
            <person name="Riccioni C."/>
            <person name="Rubini A."/>
            <person name="Sitrit Y."/>
            <person name="Splivallo R."/>
            <person name="Traeger S."/>
            <person name="Wang M."/>
            <person name="Zifcakova L."/>
            <person name="Wipf D."/>
            <person name="Zambonelli A."/>
            <person name="Paolocci F."/>
            <person name="Nowrousian M."/>
            <person name="Ottonello S."/>
            <person name="Baldrian P."/>
            <person name="Spatafora J.W."/>
            <person name="Henrissat B."/>
            <person name="Nagy L.G."/>
            <person name="Aury J.M."/>
            <person name="Wincker P."/>
            <person name="Grigoriev I.V."/>
            <person name="Bonfante P."/>
            <person name="Martin F.M."/>
        </authorList>
    </citation>
    <scope>NUCLEOTIDE SEQUENCE [LARGE SCALE GENOMIC DNA]</scope>
    <source>
        <strain evidence="8 9">RN42</strain>
    </source>
</reference>
<dbReference type="InterPro" id="IPR011990">
    <property type="entry name" value="TPR-like_helical_dom_sf"/>
</dbReference>
<keyword evidence="3 4" id="KW-0802">TPR repeat</keyword>
<organism evidence="8 9">
    <name type="scientific">Ascobolus immersus RN42</name>
    <dbReference type="NCBI Taxonomy" id="1160509"/>
    <lineage>
        <taxon>Eukaryota</taxon>
        <taxon>Fungi</taxon>
        <taxon>Dikarya</taxon>
        <taxon>Ascomycota</taxon>
        <taxon>Pezizomycotina</taxon>
        <taxon>Pezizomycetes</taxon>
        <taxon>Pezizales</taxon>
        <taxon>Ascobolaceae</taxon>
        <taxon>Ascobolus</taxon>
    </lineage>
</organism>
<feature type="transmembrane region" description="Helical" evidence="6">
    <location>
        <begin position="12"/>
        <end position="32"/>
    </location>
</feature>
<feature type="compositionally biased region" description="Basic and acidic residues" evidence="5">
    <location>
        <begin position="126"/>
        <end position="141"/>
    </location>
</feature>
<dbReference type="FunFam" id="1.25.40.10:FF:000207">
    <property type="entry name" value="Small glutamine-rich tetratricopeptide repeat-containing protein"/>
    <property type="match status" value="1"/>
</dbReference>
<dbReference type="PANTHER" id="PTHR45831:SF2">
    <property type="entry name" value="LD24721P"/>
    <property type="match status" value="1"/>
</dbReference>
<dbReference type="Gene3D" id="1.20.5.420">
    <property type="entry name" value="Immunoglobulin FC, subunit C"/>
    <property type="match status" value="1"/>
</dbReference>
<dbReference type="SUPFAM" id="SSF48452">
    <property type="entry name" value="TPR-like"/>
    <property type="match status" value="1"/>
</dbReference>
<evidence type="ECO:0000256" key="4">
    <source>
        <dbReference type="PROSITE-ProRule" id="PRU00339"/>
    </source>
</evidence>
<dbReference type="EMBL" id="ML119764">
    <property type="protein sequence ID" value="RPA75411.1"/>
    <property type="molecule type" value="Genomic_DNA"/>
</dbReference>
<dbReference type="PANTHER" id="PTHR45831">
    <property type="entry name" value="LD24721P"/>
    <property type="match status" value="1"/>
</dbReference>
<name>A0A3N4HTU5_ASCIM</name>
<keyword evidence="2" id="KW-0677">Repeat</keyword>
<dbReference type="Gene3D" id="1.25.40.10">
    <property type="entry name" value="Tetratricopeptide repeat domain"/>
    <property type="match status" value="1"/>
</dbReference>
<evidence type="ECO:0000256" key="2">
    <source>
        <dbReference type="ARBA" id="ARBA00022737"/>
    </source>
</evidence>
<comment type="similarity">
    <text evidence="1">Belongs to the SGT family.</text>
</comment>
<keyword evidence="6" id="KW-0812">Transmembrane</keyword>
<dbReference type="GO" id="GO:0072380">
    <property type="term" value="C:TRC complex"/>
    <property type="evidence" value="ECO:0007669"/>
    <property type="project" value="TreeGrafter"/>
</dbReference>
<evidence type="ECO:0000313" key="9">
    <source>
        <dbReference type="Proteomes" id="UP000275078"/>
    </source>
</evidence>
<dbReference type="GO" id="GO:0016020">
    <property type="term" value="C:membrane"/>
    <property type="evidence" value="ECO:0007669"/>
    <property type="project" value="TreeGrafter"/>
</dbReference>
<dbReference type="Pfam" id="PF16546">
    <property type="entry name" value="SGTA_dimer"/>
    <property type="match status" value="1"/>
</dbReference>
<dbReference type="FunFam" id="1.20.5.420:FF:000005">
    <property type="entry name" value="Hsc70 cochaperone (SGT), putative"/>
    <property type="match status" value="1"/>
</dbReference>
<feature type="region of interest" description="Disordered" evidence="5">
    <location>
        <begin position="241"/>
        <end position="279"/>
    </location>
</feature>